<dbReference type="EC" id="1.13.11.11" evidence="1"/>
<keyword evidence="1" id="KW-0479">Metal-binding</keyword>
<keyword evidence="1" id="KW-0823">Tryptophan catabolism</keyword>
<comment type="subunit">
    <text evidence="1">Homotetramer.</text>
</comment>
<feature type="binding site" evidence="1">
    <location>
        <position position="117"/>
    </location>
    <ligand>
        <name>substrate</name>
    </ligand>
</feature>
<keyword evidence="1" id="KW-0560">Oxidoreductase</keyword>
<reference evidence="3" key="1">
    <citation type="journal article" date="2019" name="Int. J. Syst. Evol. Microbiol.">
        <title>The Global Catalogue of Microorganisms (GCM) 10K type strain sequencing project: providing services to taxonomists for standard genome sequencing and annotation.</title>
        <authorList>
            <consortium name="The Broad Institute Genomics Platform"/>
            <consortium name="The Broad Institute Genome Sequencing Center for Infectious Disease"/>
            <person name="Wu L."/>
            <person name="Ma J."/>
        </authorList>
    </citation>
    <scope>NUCLEOTIDE SEQUENCE [LARGE SCALE GENOMIC DNA]</scope>
    <source>
        <strain evidence="3">JCM 16702</strain>
    </source>
</reference>
<dbReference type="PANTHER" id="PTHR10138">
    <property type="entry name" value="TRYPTOPHAN 2,3-DIOXYGENASE"/>
    <property type="match status" value="1"/>
</dbReference>
<organism evidence="2 3">
    <name type="scientific">Actinomadura miaoliensis</name>
    <dbReference type="NCBI Taxonomy" id="430685"/>
    <lineage>
        <taxon>Bacteria</taxon>
        <taxon>Bacillati</taxon>
        <taxon>Actinomycetota</taxon>
        <taxon>Actinomycetes</taxon>
        <taxon>Streptosporangiales</taxon>
        <taxon>Thermomonosporaceae</taxon>
        <taxon>Actinomadura</taxon>
    </lineage>
</organism>
<comment type="pathway">
    <text evidence="1">Amino-acid degradation; L-tryptophan degradation via kynurenine pathway; L-kynurenine from L-tryptophan: step 1/2.</text>
</comment>
<evidence type="ECO:0000313" key="3">
    <source>
        <dbReference type="Proteomes" id="UP001500683"/>
    </source>
</evidence>
<keyword evidence="1" id="KW-0408">Iron</keyword>
<dbReference type="Gene3D" id="1.20.58.480">
    <property type="match status" value="1"/>
</dbReference>
<keyword evidence="1" id="KW-0349">Heme</keyword>
<sequence>MVPGVPGAGLEREMTDAPREPEPLTYGSYLRLDRLLTCQEPRTGAHDELLFVVIHQVYELWFKQILHEAALLQRRLEDGNSAGSLHTARRIAKILKTVVGQLDVLETMTPRQFASFRDALGTSSGFQSDQFRRIEAVLGRRAFPASDLRDDPELRETVRRPSLMDSLLRYLAGRGHPVPADILDRDPARPWEPDPRVQNVLVAVYADDSRPEAEVCEALVDVDEGVQEWRYRHVKMVERTIGAKLGTGGSAGADYLRSTLFVPAFPDLWEVRSKIEEEPVDGA</sequence>
<dbReference type="SUPFAM" id="SSF140959">
    <property type="entry name" value="Indolic compounds 2,3-dioxygenase-like"/>
    <property type="match status" value="1"/>
</dbReference>
<accession>A0ABP7VI71</accession>
<dbReference type="InterPro" id="IPR037217">
    <property type="entry name" value="Trp/Indoleamine_2_3_dOase-like"/>
</dbReference>
<dbReference type="HAMAP" id="MF_01972">
    <property type="entry name" value="T23O"/>
    <property type="match status" value="1"/>
</dbReference>
<dbReference type="EMBL" id="BAAAZG010000012">
    <property type="protein sequence ID" value="GAA4067834.1"/>
    <property type="molecule type" value="Genomic_DNA"/>
</dbReference>
<comment type="similarity">
    <text evidence="1">Belongs to the tryptophan 2,3-dioxygenase family.</text>
</comment>
<keyword evidence="3" id="KW-1185">Reference proteome</keyword>
<dbReference type="InterPro" id="IPR004981">
    <property type="entry name" value="Trp_2_3_dOase"/>
</dbReference>
<feature type="binding site" evidence="1">
    <location>
        <begin position="51"/>
        <end position="55"/>
    </location>
    <ligand>
        <name>substrate</name>
    </ligand>
</feature>
<comment type="function">
    <text evidence="1">Heme-dependent dioxygenase that catalyzes the oxidative cleavage of the L-tryptophan (L-Trp) pyrrole ring and converts L-tryptophan to N-formyl-L-kynurenine. Catalyzes the oxidative cleavage of the indole moiety.</text>
</comment>
<comment type="caution">
    <text evidence="2">The sequence shown here is derived from an EMBL/GenBank/DDBJ whole genome shotgun (WGS) entry which is preliminary data.</text>
</comment>
<feature type="binding site" evidence="1">
    <location>
        <position position="247"/>
    </location>
    <ligand>
        <name>substrate</name>
    </ligand>
</feature>
<proteinExistence type="inferred from homology"/>
<comment type="catalytic activity">
    <reaction evidence="1">
        <text>L-tryptophan + O2 = N-formyl-L-kynurenine</text>
        <dbReference type="Rhea" id="RHEA:24536"/>
        <dbReference type="ChEBI" id="CHEBI:15379"/>
        <dbReference type="ChEBI" id="CHEBI:57912"/>
        <dbReference type="ChEBI" id="CHEBI:58629"/>
        <dbReference type="EC" id="1.13.11.11"/>
    </reaction>
</comment>
<evidence type="ECO:0000256" key="1">
    <source>
        <dbReference type="HAMAP-Rule" id="MF_01972"/>
    </source>
</evidence>
<gene>
    <name evidence="1" type="primary">kynA</name>
    <name evidence="2" type="ORF">GCM10022214_23290</name>
</gene>
<comment type="caution">
    <text evidence="1">Lacks conserved residue(s) required for the propagation of feature annotation.</text>
</comment>
<comment type="cofactor">
    <cofactor evidence="1">
        <name>heme</name>
        <dbReference type="ChEBI" id="CHEBI:30413"/>
    </cofactor>
    <text evidence="1">Binds 1 heme group per subunit.</text>
</comment>
<evidence type="ECO:0000313" key="2">
    <source>
        <dbReference type="EMBL" id="GAA4067834.1"/>
    </source>
</evidence>
<protein>
    <recommendedName>
        <fullName evidence="1">Tryptophan 2,3-dioxygenase</fullName>
        <shortName evidence="1">TDO</shortName>
        <ecNumber evidence="1">1.13.11.11</ecNumber>
    </recommendedName>
    <alternativeName>
        <fullName evidence="1">Tryptamin 2,3-dioxygenase</fullName>
    </alternativeName>
    <alternativeName>
        <fullName evidence="1">Tryptophan oxygenase</fullName>
        <shortName evidence="1">TO</shortName>
        <shortName evidence="1">TRPO</shortName>
    </alternativeName>
    <alternativeName>
        <fullName evidence="1">Tryptophan pyrrolase</fullName>
    </alternativeName>
    <alternativeName>
        <fullName evidence="1">Tryptophanase</fullName>
    </alternativeName>
</protein>
<dbReference type="PANTHER" id="PTHR10138:SF0">
    <property type="entry name" value="TRYPTOPHAN 2,3-DIOXYGENASE"/>
    <property type="match status" value="1"/>
</dbReference>
<feature type="binding site" description="axial binding residue" evidence="1">
    <location>
        <position position="233"/>
    </location>
    <ligand>
        <name>heme</name>
        <dbReference type="ChEBI" id="CHEBI:30413"/>
    </ligand>
    <ligandPart>
        <name>Fe</name>
        <dbReference type="ChEBI" id="CHEBI:18248"/>
    </ligandPart>
</feature>
<name>A0ABP7VI71_9ACTN</name>
<dbReference type="Proteomes" id="UP001500683">
    <property type="component" value="Unassembled WGS sequence"/>
</dbReference>
<dbReference type="Pfam" id="PF03301">
    <property type="entry name" value="Trp_dioxygenase"/>
    <property type="match status" value="2"/>
</dbReference>
<keyword evidence="1" id="KW-0223">Dioxygenase</keyword>